<dbReference type="InterPro" id="IPR036390">
    <property type="entry name" value="WH_DNA-bd_sf"/>
</dbReference>
<proteinExistence type="inferred from homology"/>
<dbReference type="InterPro" id="IPR021153">
    <property type="entry name" value="HrcA_C"/>
</dbReference>
<sequence>MVSERQGKILNCIVGEYIGSKTPVSSKVLSSKYGFGIRPSTMRIEFQKLTELGYLAQPHTSAGRVPTDKGYRFYVDNLSPKSKSKEFGQSKKILSSPSSLSLNESSTIEGADDSFKFFQHLTQRIAELTSALTIAYFPEEDIVFKEGWDEIFKEPEFEDTAFVSRFMATVQNFEKHFNELQDLDELQIFIGKENQLAGAQEFSTIISRIHLPEKKEGLVAILGPKRMAYDKNLGIMESLTKLLE</sequence>
<dbReference type="SUPFAM" id="SSF55781">
    <property type="entry name" value="GAF domain-like"/>
    <property type="match status" value="1"/>
</dbReference>
<keyword evidence="1 5" id="KW-0678">Repressor</keyword>
<dbReference type="Gene3D" id="1.10.10.10">
    <property type="entry name" value="Winged helix-like DNA-binding domain superfamily/Winged helix DNA-binding domain"/>
    <property type="match status" value="1"/>
</dbReference>
<dbReference type="Pfam" id="PF01628">
    <property type="entry name" value="HrcA"/>
    <property type="match status" value="1"/>
</dbReference>
<reference evidence="7 8" key="1">
    <citation type="journal article" date="2016" name="Nat. Commun.">
        <title>Thousands of microbial genomes shed light on interconnected biogeochemical processes in an aquifer system.</title>
        <authorList>
            <person name="Anantharaman K."/>
            <person name="Brown C.T."/>
            <person name="Hug L.A."/>
            <person name="Sharon I."/>
            <person name="Castelle C.J."/>
            <person name="Probst A.J."/>
            <person name="Thomas B.C."/>
            <person name="Singh A."/>
            <person name="Wilkins M.J."/>
            <person name="Karaoz U."/>
            <person name="Brodie E.L."/>
            <person name="Williams K.H."/>
            <person name="Hubbard S.S."/>
            <person name="Banfield J.F."/>
        </authorList>
    </citation>
    <scope>NUCLEOTIDE SEQUENCE [LARGE SCALE GENOMIC DNA]</scope>
</reference>
<dbReference type="EMBL" id="MHMH01000009">
    <property type="protein sequence ID" value="OGZ24514.1"/>
    <property type="molecule type" value="Genomic_DNA"/>
</dbReference>
<dbReference type="InterPro" id="IPR036388">
    <property type="entry name" value="WH-like_DNA-bd_sf"/>
</dbReference>
<evidence type="ECO:0000256" key="2">
    <source>
        <dbReference type="ARBA" id="ARBA00023015"/>
    </source>
</evidence>
<comment type="caution">
    <text evidence="7">The sequence shown here is derived from an EMBL/GenBank/DDBJ whole genome shotgun (WGS) entry which is preliminary data.</text>
</comment>
<dbReference type="GO" id="GO:0045892">
    <property type="term" value="P:negative regulation of DNA-templated transcription"/>
    <property type="evidence" value="ECO:0007669"/>
    <property type="project" value="UniProtKB-UniRule"/>
</dbReference>
<dbReference type="InterPro" id="IPR002571">
    <property type="entry name" value="HrcA"/>
</dbReference>
<evidence type="ECO:0000259" key="6">
    <source>
        <dbReference type="Pfam" id="PF01628"/>
    </source>
</evidence>
<dbReference type="Proteomes" id="UP000178647">
    <property type="component" value="Unassembled WGS sequence"/>
</dbReference>
<evidence type="ECO:0000313" key="7">
    <source>
        <dbReference type="EMBL" id="OGZ24514.1"/>
    </source>
</evidence>
<keyword evidence="4 5" id="KW-0804">Transcription</keyword>
<feature type="domain" description="Heat-inducible transcription repressor HrcA C-terminal" evidence="6">
    <location>
        <begin position="115"/>
        <end position="231"/>
    </location>
</feature>
<dbReference type="HAMAP" id="MF_00081">
    <property type="entry name" value="HrcA"/>
    <property type="match status" value="1"/>
</dbReference>
<keyword evidence="2 5" id="KW-0805">Transcription regulation</keyword>
<dbReference type="SUPFAM" id="SSF46785">
    <property type="entry name" value="Winged helix' DNA-binding domain"/>
    <property type="match status" value="1"/>
</dbReference>
<evidence type="ECO:0000256" key="4">
    <source>
        <dbReference type="ARBA" id="ARBA00023163"/>
    </source>
</evidence>
<dbReference type="STRING" id="1801672.A2896_02025"/>
<dbReference type="PANTHER" id="PTHR34824">
    <property type="entry name" value="HEAT-INDUCIBLE TRANSCRIPTION REPRESSOR HRCA"/>
    <property type="match status" value="1"/>
</dbReference>
<accession>A0A1G2EFE4</accession>
<evidence type="ECO:0000313" key="8">
    <source>
        <dbReference type="Proteomes" id="UP000178647"/>
    </source>
</evidence>
<dbReference type="InterPro" id="IPR029016">
    <property type="entry name" value="GAF-like_dom_sf"/>
</dbReference>
<dbReference type="AlphaFoldDB" id="A0A1G2EFE4"/>
<organism evidence="7 8">
    <name type="scientific">Candidatus Nealsonbacteria bacterium RIFCSPLOWO2_01_FULL_43_32</name>
    <dbReference type="NCBI Taxonomy" id="1801672"/>
    <lineage>
        <taxon>Bacteria</taxon>
        <taxon>Candidatus Nealsoniibacteriota</taxon>
    </lineage>
</organism>
<protein>
    <recommendedName>
        <fullName evidence="5">Heat-inducible transcription repressor HrcA</fullName>
    </recommendedName>
</protein>
<comment type="function">
    <text evidence="5">Negative regulator of class I heat shock genes (grpE-dnaK-dnaJ and groELS operons). Prevents heat-shock induction of these operons.</text>
</comment>
<keyword evidence="3 5" id="KW-0346">Stress response</keyword>
<evidence type="ECO:0000256" key="1">
    <source>
        <dbReference type="ARBA" id="ARBA00022491"/>
    </source>
</evidence>
<name>A0A1G2EFE4_9BACT</name>
<dbReference type="Gene3D" id="3.30.450.40">
    <property type="match status" value="1"/>
</dbReference>
<comment type="similarity">
    <text evidence="5">Belongs to the HrcA family.</text>
</comment>
<dbReference type="GO" id="GO:0003677">
    <property type="term" value="F:DNA binding"/>
    <property type="evidence" value="ECO:0007669"/>
    <property type="project" value="InterPro"/>
</dbReference>
<evidence type="ECO:0000256" key="5">
    <source>
        <dbReference type="HAMAP-Rule" id="MF_00081"/>
    </source>
</evidence>
<dbReference type="PANTHER" id="PTHR34824:SF1">
    <property type="entry name" value="HEAT-INDUCIBLE TRANSCRIPTION REPRESSOR HRCA"/>
    <property type="match status" value="1"/>
</dbReference>
<evidence type="ECO:0000256" key="3">
    <source>
        <dbReference type="ARBA" id="ARBA00023016"/>
    </source>
</evidence>
<gene>
    <name evidence="5" type="primary">hrcA</name>
    <name evidence="7" type="ORF">A2896_02025</name>
</gene>